<evidence type="ECO:0000256" key="1">
    <source>
        <dbReference type="ARBA" id="ARBA00022490"/>
    </source>
</evidence>
<proteinExistence type="predicted"/>
<dbReference type="AlphaFoldDB" id="F7ZA95"/>
<keyword evidence="2" id="KW-0698">rRNA processing</keyword>
<keyword evidence="4" id="KW-0808">Transferase</keyword>
<dbReference type="Proteomes" id="UP000001353">
    <property type="component" value="Chromosome"/>
</dbReference>
<evidence type="ECO:0000256" key="4">
    <source>
        <dbReference type="ARBA" id="ARBA00022679"/>
    </source>
</evidence>
<dbReference type="eggNOG" id="COG2813">
    <property type="taxonomic scope" value="Bacteria"/>
</dbReference>
<dbReference type="RefSeq" id="WP_013963334.1">
    <property type="nucleotide sequence ID" value="NC_015730.1"/>
</dbReference>
<evidence type="ECO:0000259" key="6">
    <source>
        <dbReference type="Pfam" id="PF05175"/>
    </source>
</evidence>
<dbReference type="GO" id="GO:0003676">
    <property type="term" value="F:nucleic acid binding"/>
    <property type="evidence" value="ECO:0007669"/>
    <property type="project" value="InterPro"/>
</dbReference>
<dbReference type="PANTHER" id="PTHR47816:SF4">
    <property type="entry name" value="RIBOSOMAL RNA SMALL SUBUNIT METHYLTRANSFERASE C"/>
    <property type="match status" value="1"/>
</dbReference>
<evidence type="ECO:0000256" key="5">
    <source>
        <dbReference type="ARBA" id="ARBA00022691"/>
    </source>
</evidence>
<keyword evidence="8" id="KW-1185">Reference proteome</keyword>
<keyword evidence="3 7" id="KW-0489">Methyltransferase</keyword>
<protein>
    <submittedName>
        <fullName evidence="7">Methyltransferase</fullName>
    </submittedName>
</protein>
<dbReference type="InterPro" id="IPR002052">
    <property type="entry name" value="DNA_methylase_N6_adenine_CS"/>
</dbReference>
<dbReference type="Gene3D" id="3.40.50.150">
    <property type="entry name" value="Vaccinia Virus protein VP39"/>
    <property type="match status" value="2"/>
</dbReference>
<dbReference type="InterPro" id="IPR029063">
    <property type="entry name" value="SAM-dependent_MTases_sf"/>
</dbReference>
<sequence>MIDARLVLALSEGGLVLPDTGQITVVKPPVDARLVDLPRERTCIIDGFKPAYDTWKTRDYHCETELTSPNAATILCLPRAKKEARTLIAQAMSLSAGVVIIDGQKTDGIDSILRDMRKRIEVSAPISKAHGKLFWCATPVASVFADWRDGPTLTEGGFWTAPGVFSADEIDPASALLADALPAKLGRDVADLGAGWGFLSAHILTRPEIEAVHLVEADHMALECARRNVTDPRAVFHWADVTTWQAERKVDTVVMNPPFHTSRAADPALGQAFVRAAAGMLKPQGQLWMVANRHLPYEQCLQDSFANCFEVGGDTRFKLFHAARPKRQVRR</sequence>
<dbReference type="EMBL" id="CP002623">
    <property type="protein sequence ID" value="AEI95442.1"/>
    <property type="molecule type" value="Genomic_DNA"/>
</dbReference>
<dbReference type="Pfam" id="PF05175">
    <property type="entry name" value="MTS"/>
    <property type="match status" value="1"/>
</dbReference>
<accession>F7ZA95</accession>
<dbReference type="KEGG" id="rli:RLO149_c035020"/>
<dbReference type="InterPro" id="IPR046977">
    <property type="entry name" value="RsmC/RlmG"/>
</dbReference>
<dbReference type="InterPro" id="IPR007848">
    <property type="entry name" value="Small_mtfrase_dom"/>
</dbReference>
<dbReference type="GO" id="GO:0032259">
    <property type="term" value="P:methylation"/>
    <property type="evidence" value="ECO:0007669"/>
    <property type="project" value="UniProtKB-KW"/>
</dbReference>
<dbReference type="CDD" id="cd02440">
    <property type="entry name" value="AdoMet_MTases"/>
    <property type="match status" value="1"/>
</dbReference>
<name>F7ZA95_ROSLO</name>
<evidence type="ECO:0000313" key="8">
    <source>
        <dbReference type="Proteomes" id="UP000001353"/>
    </source>
</evidence>
<dbReference type="OrthoDB" id="9816072at2"/>
<evidence type="ECO:0000256" key="3">
    <source>
        <dbReference type="ARBA" id="ARBA00022603"/>
    </source>
</evidence>
<dbReference type="HOGENOM" id="CLU_049581_1_0_5"/>
<dbReference type="SUPFAM" id="SSF53335">
    <property type="entry name" value="S-adenosyl-L-methionine-dependent methyltransferases"/>
    <property type="match status" value="1"/>
</dbReference>
<dbReference type="PROSITE" id="PS00092">
    <property type="entry name" value="N6_MTASE"/>
    <property type="match status" value="1"/>
</dbReference>
<dbReference type="GO" id="GO:0006364">
    <property type="term" value="P:rRNA processing"/>
    <property type="evidence" value="ECO:0007669"/>
    <property type="project" value="UniProtKB-KW"/>
</dbReference>
<organism evidence="7 8">
    <name type="scientific">Roseobacter litoralis (strain ATCC 49566 / DSM 6996 / JCM 21268 / NBRC 15278 / OCh 149)</name>
    <dbReference type="NCBI Taxonomy" id="391595"/>
    <lineage>
        <taxon>Bacteria</taxon>
        <taxon>Pseudomonadati</taxon>
        <taxon>Pseudomonadota</taxon>
        <taxon>Alphaproteobacteria</taxon>
        <taxon>Rhodobacterales</taxon>
        <taxon>Roseobacteraceae</taxon>
        <taxon>Roseobacter</taxon>
    </lineage>
</organism>
<dbReference type="GO" id="GO:0008757">
    <property type="term" value="F:S-adenosylmethionine-dependent methyltransferase activity"/>
    <property type="evidence" value="ECO:0007669"/>
    <property type="project" value="InterPro"/>
</dbReference>
<reference evidence="7 8" key="1">
    <citation type="journal article" date="2011" name="BMC Genomics">
        <title>Comparative genome analysis and genome-guided physiological analysis of Roseobacter litoralis.</title>
        <authorList>
            <person name="Kalhoefer D."/>
            <person name="Thole S."/>
            <person name="Voget S."/>
            <person name="Lehmann R."/>
            <person name="Liesegang H."/>
            <person name="Wollher A."/>
            <person name="Daniel R."/>
            <person name="Simon M."/>
            <person name="Brinkhoff T."/>
        </authorList>
    </citation>
    <scope>NUCLEOTIDE SEQUENCE [LARGE SCALE GENOMIC DNA]</scope>
    <source>
        <strain evidence="8">ATCC 49566 / DSM 6996 / JCM 21268 / NBRC 15278 / OCh 149</strain>
    </source>
</reference>
<dbReference type="GO" id="GO:0008170">
    <property type="term" value="F:N-methyltransferase activity"/>
    <property type="evidence" value="ECO:0007669"/>
    <property type="project" value="UniProtKB-ARBA"/>
</dbReference>
<evidence type="ECO:0000256" key="2">
    <source>
        <dbReference type="ARBA" id="ARBA00022552"/>
    </source>
</evidence>
<keyword evidence="1" id="KW-0963">Cytoplasm</keyword>
<gene>
    <name evidence="7" type="ordered locus">RLO149_c035020</name>
</gene>
<dbReference type="STRING" id="391595.RLO149_c035020"/>
<feature type="domain" description="Methyltransferase small" evidence="6">
    <location>
        <begin position="157"/>
        <end position="320"/>
    </location>
</feature>
<dbReference type="PANTHER" id="PTHR47816">
    <property type="entry name" value="RIBOSOMAL RNA SMALL SUBUNIT METHYLTRANSFERASE C"/>
    <property type="match status" value="1"/>
</dbReference>
<evidence type="ECO:0000313" key="7">
    <source>
        <dbReference type="EMBL" id="AEI95442.1"/>
    </source>
</evidence>
<keyword evidence="5" id="KW-0949">S-adenosyl-L-methionine</keyword>